<evidence type="ECO:0000313" key="1">
    <source>
        <dbReference type="EMBL" id="MEU0710909.1"/>
    </source>
</evidence>
<name>A0ABV2WC19_9ACTN</name>
<gene>
    <name evidence="1" type="ORF">ABZ508_26460</name>
</gene>
<dbReference type="EMBL" id="JBEXZR010000029">
    <property type="protein sequence ID" value="MEU0710909.1"/>
    <property type="molecule type" value="Genomic_DNA"/>
</dbReference>
<sequence>MSDYPEIKARFERDTAGHRMTVLHDDGLYRHLRFEGTADSPFGRYPFELITWPYNLVVKAGWTFHFDIDATEDMFDLFRRTAFPGEINPGYWGEKVRAGRDGVKGYASDLLKAEITSTIAQWMRDDLAERVWRQAKARGFNPEDLNTTPDVRRELARQVRPEWMTANRQLREAVHEHFFSDMIDYNLEFESEAHRALHEFSFRPEGCDAPYPYYFADWHEWRLTDYTPGFLHCCHAIRRGIDLWDAARKAVAA</sequence>
<reference evidence="1 2" key="1">
    <citation type="submission" date="2024-06" db="EMBL/GenBank/DDBJ databases">
        <title>The Natural Products Discovery Center: Release of the First 8490 Sequenced Strains for Exploring Actinobacteria Biosynthetic Diversity.</title>
        <authorList>
            <person name="Kalkreuter E."/>
            <person name="Kautsar S.A."/>
            <person name="Yang D."/>
            <person name="Bader C.D."/>
            <person name="Teijaro C.N."/>
            <person name="Fluegel L."/>
            <person name="Davis C.M."/>
            <person name="Simpson J.R."/>
            <person name="Lauterbach L."/>
            <person name="Steele A.D."/>
            <person name="Gui C."/>
            <person name="Meng S."/>
            <person name="Li G."/>
            <person name="Viehrig K."/>
            <person name="Ye F."/>
            <person name="Su P."/>
            <person name="Kiefer A.F."/>
            <person name="Nichols A."/>
            <person name="Cepeda A.J."/>
            <person name="Yan W."/>
            <person name="Fan B."/>
            <person name="Jiang Y."/>
            <person name="Adhikari A."/>
            <person name="Zheng C.-J."/>
            <person name="Schuster L."/>
            <person name="Cowan T.M."/>
            <person name="Smanski M.J."/>
            <person name="Chevrette M.G."/>
            <person name="De Carvalho L.P.S."/>
            <person name="Shen B."/>
        </authorList>
    </citation>
    <scope>NUCLEOTIDE SEQUENCE [LARGE SCALE GENOMIC DNA]</scope>
    <source>
        <strain evidence="1 2">NPDC006337</strain>
    </source>
</reference>
<comment type="caution">
    <text evidence="1">The sequence shown here is derived from an EMBL/GenBank/DDBJ whole genome shotgun (WGS) entry which is preliminary data.</text>
</comment>
<evidence type="ECO:0000313" key="2">
    <source>
        <dbReference type="Proteomes" id="UP001550378"/>
    </source>
</evidence>
<protein>
    <submittedName>
        <fullName evidence="1">Uncharacterized protein</fullName>
    </submittedName>
</protein>
<proteinExistence type="predicted"/>
<dbReference type="Proteomes" id="UP001550378">
    <property type="component" value="Unassembled WGS sequence"/>
</dbReference>
<keyword evidence="2" id="KW-1185">Reference proteome</keyword>
<accession>A0ABV2WC19</accession>
<dbReference type="RefSeq" id="WP_359655351.1">
    <property type="nucleotide sequence ID" value="NZ_JBEXZP010000082.1"/>
</dbReference>
<organism evidence="1 2">
    <name type="scientific">Streptomyces lavendulocolor</name>
    <dbReference type="NCBI Taxonomy" id="67316"/>
    <lineage>
        <taxon>Bacteria</taxon>
        <taxon>Bacillati</taxon>
        <taxon>Actinomycetota</taxon>
        <taxon>Actinomycetes</taxon>
        <taxon>Kitasatosporales</taxon>
        <taxon>Streptomycetaceae</taxon>
        <taxon>Streptomyces</taxon>
    </lineage>
</organism>